<proteinExistence type="predicted"/>
<reference evidence="1 2" key="1">
    <citation type="submission" date="2018-11" db="EMBL/GenBank/DDBJ databases">
        <authorList>
            <consortium name="Pathogen Informatics"/>
        </authorList>
    </citation>
    <scope>NUCLEOTIDE SEQUENCE [LARGE SCALE GENOMIC DNA]</scope>
</reference>
<evidence type="ECO:0000313" key="2">
    <source>
        <dbReference type="Proteomes" id="UP000270094"/>
    </source>
</evidence>
<keyword evidence="2" id="KW-1185">Reference proteome</keyword>
<dbReference type="OrthoDB" id="5893917at2759"/>
<sequence>MVPTVPPSMPYAISWLHKEIAVQRGIAPSCPCPMNLYDVNLCPSVGVCYRESTAVTYALGPTCTAMLNCPAEYYVKFLLESGGHLDNRDAAKTHKSPCKICSSIERIPKGLCPPNYTCLEPLINTVTDSTNCEYSVIECPGSDMVVQLKSGSSSIVYRQDVRCDGTWIYHDGHRKHQVENMLCLIKG</sequence>
<protein>
    <submittedName>
        <fullName evidence="1">Uncharacterized protein</fullName>
    </submittedName>
</protein>
<evidence type="ECO:0000313" key="1">
    <source>
        <dbReference type="EMBL" id="VDM76410.1"/>
    </source>
</evidence>
<dbReference type="AlphaFoldDB" id="A0A3P7ITH6"/>
<gene>
    <name evidence="1" type="ORF">SVUK_LOCUS11408</name>
</gene>
<name>A0A3P7ITH6_STRVU</name>
<accession>A0A3P7ITH6</accession>
<dbReference type="Proteomes" id="UP000270094">
    <property type="component" value="Unassembled WGS sequence"/>
</dbReference>
<dbReference type="EMBL" id="UYYB01096935">
    <property type="protein sequence ID" value="VDM76410.1"/>
    <property type="molecule type" value="Genomic_DNA"/>
</dbReference>
<organism evidence="1 2">
    <name type="scientific">Strongylus vulgaris</name>
    <name type="common">Blood worm</name>
    <dbReference type="NCBI Taxonomy" id="40348"/>
    <lineage>
        <taxon>Eukaryota</taxon>
        <taxon>Metazoa</taxon>
        <taxon>Ecdysozoa</taxon>
        <taxon>Nematoda</taxon>
        <taxon>Chromadorea</taxon>
        <taxon>Rhabditida</taxon>
        <taxon>Rhabditina</taxon>
        <taxon>Rhabditomorpha</taxon>
        <taxon>Strongyloidea</taxon>
        <taxon>Strongylidae</taxon>
        <taxon>Strongylus</taxon>
    </lineage>
</organism>